<dbReference type="SMART" id="SM00382">
    <property type="entry name" value="AAA"/>
    <property type="match status" value="1"/>
</dbReference>
<reference evidence="7 8" key="1">
    <citation type="submission" date="2019-02" db="EMBL/GenBank/DDBJ databases">
        <title>Closed genome of Sporomusa termitida DSM 4440.</title>
        <authorList>
            <person name="Poehlein A."/>
            <person name="Daniel R."/>
        </authorList>
    </citation>
    <scope>NUCLEOTIDE SEQUENCE [LARGE SCALE GENOMIC DNA]</scope>
    <source>
        <strain evidence="7 8">DSM 4440</strain>
    </source>
</reference>
<dbReference type="GO" id="GO:0005524">
    <property type="term" value="F:ATP binding"/>
    <property type="evidence" value="ECO:0007669"/>
    <property type="project" value="UniProtKB-KW"/>
</dbReference>
<evidence type="ECO:0000313" key="7">
    <source>
        <dbReference type="EMBL" id="QDR79869.1"/>
    </source>
</evidence>
<comment type="similarity">
    <text evidence="1">Belongs to the ABC transporter superfamily.</text>
</comment>
<evidence type="ECO:0000256" key="4">
    <source>
        <dbReference type="ARBA" id="ARBA00022840"/>
    </source>
</evidence>
<sequence length="367" mass="40276">MGDNAKIRESITKQTIAELISTYPVVQDFFVNYNLQNLQQDLTVAGALARIPPEQLQEFGLDVFSLTEELVKFMATLIHNREERESVRTITIIGGRNKQGEAENVTLTIAAGEVVSIVGPTGSGKSCLLGDIECLAQGDTPTRRHILINGRSLTDEERFDIGNKMVAQLSQNMNFVMDLNVAEFLAMHAKSRLCEEAGQVIQQCFTCANELAGEKFTLDTKVTQLSGGQSRALMIADTAYMSSSPIVLIDEIENAGIDRKQAIGLLTENEKIVLISTHDPLLALSADKRIVIKNGGIHKIMKTSAAEINSLRDIEKLDAIMLAIRQQLRYGERVSPLAVNFNKLAPAEQGPGSDQQEKECQQHVGII</sequence>
<dbReference type="EMBL" id="CP036259">
    <property type="protein sequence ID" value="QDR79869.1"/>
    <property type="molecule type" value="Genomic_DNA"/>
</dbReference>
<accession>A0A517DR84</accession>
<evidence type="ECO:0000256" key="5">
    <source>
        <dbReference type="SAM" id="MobiDB-lite"/>
    </source>
</evidence>
<protein>
    <submittedName>
        <fullName evidence="7">Vitamin B12 import ATP-binding protein BtuD</fullName>
    </submittedName>
</protein>
<dbReference type="OrthoDB" id="9776556at2"/>
<dbReference type="Pfam" id="PF00005">
    <property type="entry name" value="ABC_tran"/>
    <property type="match status" value="1"/>
</dbReference>
<evidence type="ECO:0000259" key="6">
    <source>
        <dbReference type="PROSITE" id="PS50893"/>
    </source>
</evidence>
<dbReference type="InterPro" id="IPR017871">
    <property type="entry name" value="ABC_transporter-like_CS"/>
</dbReference>
<dbReference type="GO" id="GO:0016887">
    <property type="term" value="F:ATP hydrolysis activity"/>
    <property type="evidence" value="ECO:0007669"/>
    <property type="project" value="InterPro"/>
</dbReference>
<evidence type="ECO:0000313" key="8">
    <source>
        <dbReference type="Proteomes" id="UP000320776"/>
    </source>
</evidence>
<keyword evidence="4 7" id="KW-0067">ATP-binding</keyword>
<dbReference type="AlphaFoldDB" id="A0A517DR84"/>
<evidence type="ECO:0000256" key="2">
    <source>
        <dbReference type="ARBA" id="ARBA00022448"/>
    </source>
</evidence>
<dbReference type="PANTHER" id="PTHR43117">
    <property type="entry name" value="OSMOPROTECTANT IMPORT ATP-BINDING PROTEIN OSMV"/>
    <property type="match status" value="1"/>
</dbReference>
<feature type="region of interest" description="Disordered" evidence="5">
    <location>
        <begin position="345"/>
        <end position="367"/>
    </location>
</feature>
<dbReference type="Gene3D" id="3.40.50.300">
    <property type="entry name" value="P-loop containing nucleotide triphosphate hydrolases"/>
    <property type="match status" value="1"/>
</dbReference>
<dbReference type="KEGG" id="sted:SPTER_11710"/>
<keyword evidence="8" id="KW-1185">Reference proteome</keyword>
<dbReference type="SUPFAM" id="SSF52540">
    <property type="entry name" value="P-loop containing nucleoside triphosphate hydrolases"/>
    <property type="match status" value="1"/>
</dbReference>
<evidence type="ECO:0000256" key="1">
    <source>
        <dbReference type="ARBA" id="ARBA00005417"/>
    </source>
</evidence>
<dbReference type="InterPro" id="IPR003439">
    <property type="entry name" value="ABC_transporter-like_ATP-bd"/>
</dbReference>
<name>A0A517DR84_9FIRM</name>
<keyword evidence="3" id="KW-0547">Nucleotide-binding</keyword>
<gene>
    <name evidence="7" type="primary">btuD_3</name>
    <name evidence="7" type="ORF">SPTER_11710</name>
</gene>
<proteinExistence type="inferred from homology"/>
<keyword evidence="2" id="KW-0813">Transport</keyword>
<dbReference type="InterPro" id="IPR003593">
    <property type="entry name" value="AAA+_ATPase"/>
</dbReference>
<dbReference type="RefSeq" id="WP_144349456.1">
    <property type="nucleotide sequence ID" value="NZ_CP036259.1"/>
</dbReference>
<evidence type="ECO:0000256" key="3">
    <source>
        <dbReference type="ARBA" id="ARBA00022741"/>
    </source>
</evidence>
<dbReference type="PROSITE" id="PS00211">
    <property type="entry name" value="ABC_TRANSPORTER_1"/>
    <property type="match status" value="1"/>
</dbReference>
<feature type="domain" description="ABC transporter" evidence="6">
    <location>
        <begin position="87"/>
        <end position="320"/>
    </location>
</feature>
<organism evidence="7 8">
    <name type="scientific">Sporomusa termitida</name>
    <dbReference type="NCBI Taxonomy" id="2377"/>
    <lineage>
        <taxon>Bacteria</taxon>
        <taxon>Bacillati</taxon>
        <taxon>Bacillota</taxon>
        <taxon>Negativicutes</taxon>
        <taxon>Selenomonadales</taxon>
        <taxon>Sporomusaceae</taxon>
        <taxon>Sporomusa</taxon>
    </lineage>
</organism>
<dbReference type="Proteomes" id="UP000320776">
    <property type="component" value="Chromosome"/>
</dbReference>
<dbReference type="PROSITE" id="PS50893">
    <property type="entry name" value="ABC_TRANSPORTER_2"/>
    <property type="match status" value="1"/>
</dbReference>
<dbReference type="InterPro" id="IPR027417">
    <property type="entry name" value="P-loop_NTPase"/>
</dbReference>
<dbReference type="PANTHER" id="PTHR43117:SF4">
    <property type="entry name" value="OSMOPROTECTANT IMPORT ATP-BINDING PROTEIN OSMV"/>
    <property type="match status" value="1"/>
</dbReference>